<dbReference type="AlphaFoldDB" id="A0A517QQB1"/>
<sequence>MQSSFQNPLNRRQWLTQSALGFGAVSLSALNWQQLQAETSSGEQKSYLQYPQRAKNVIFLYMDGGPSQVDTFDPKPLLTKENGQPFKMKVQPTQFANNGSTLGSPWKFKQHGESGLPVSELFPNVATCVDDLCVIRSMTSEFPEHTGANYFLHTGHGLQGRPSMGAWVTYGLGTESQELPGFVVLNSGLIPPGGLACFGSGFLPATFQGSVFKEGATPVADILPKNISKAAQLRKLELMRKMDRSLLAREGRHDAIESAISNYELAFRMQSAVPELMDLSQESEATQKMYGLQADWAGTKTFGQACLVARRMVERGVRFIQLTCPGGAGDRWDQHSKLVDGHTKNARSVDQPIAALLQDLKRRGLLDETLVIWAGEFGRTPFAQGADGRDHNPFGFSIWMAGGGVQGGISYGATDEYGYHAIENRLEMYDLHATILHLLGIEHTALTVRYSGRDMRLTDVHGKIVHDIVKS</sequence>
<dbReference type="PROSITE" id="PS51318">
    <property type="entry name" value="TAT"/>
    <property type="match status" value="1"/>
</dbReference>
<dbReference type="PANTHER" id="PTHR43737:SF1">
    <property type="entry name" value="DUF1501 DOMAIN-CONTAINING PROTEIN"/>
    <property type="match status" value="1"/>
</dbReference>
<dbReference type="RefSeq" id="WP_145200703.1">
    <property type="nucleotide sequence ID" value="NZ_CP036267.1"/>
</dbReference>
<gene>
    <name evidence="1" type="ORF">Mal48_30590</name>
</gene>
<protein>
    <recommendedName>
        <fullName evidence="3">Sulfatase</fullName>
    </recommendedName>
</protein>
<organism evidence="1 2">
    <name type="scientific">Thalassoglobus polymorphus</name>
    <dbReference type="NCBI Taxonomy" id="2527994"/>
    <lineage>
        <taxon>Bacteria</taxon>
        <taxon>Pseudomonadati</taxon>
        <taxon>Planctomycetota</taxon>
        <taxon>Planctomycetia</taxon>
        <taxon>Planctomycetales</taxon>
        <taxon>Planctomycetaceae</taxon>
        <taxon>Thalassoglobus</taxon>
    </lineage>
</organism>
<dbReference type="Gene3D" id="3.40.720.10">
    <property type="entry name" value="Alkaline Phosphatase, subunit A"/>
    <property type="match status" value="1"/>
</dbReference>
<evidence type="ECO:0008006" key="3">
    <source>
        <dbReference type="Google" id="ProtNLM"/>
    </source>
</evidence>
<reference evidence="1 2" key="1">
    <citation type="submission" date="2019-02" db="EMBL/GenBank/DDBJ databases">
        <title>Deep-cultivation of Planctomycetes and their phenomic and genomic characterization uncovers novel biology.</title>
        <authorList>
            <person name="Wiegand S."/>
            <person name="Jogler M."/>
            <person name="Boedeker C."/>
            <person name="Pinto D."/>
            <person name="Vollmers J."/>
            <person name="Rivas-Marin E."/>
            <person name="Kohn T."/>
            <person name="Peeters S.H."/>
            <person name="Heuer A."/>
            <person name="Rast P."/>
            <person name="Oberbeckmann S."/>
            <person name="Bunk B."/>
            <person name="Jeske O."/>
            <person name="Meyerdierks A."/>
            <person name="Storesund J.E."/>
            <person name="Kallscheuer N."/>
            <person name="Luecker S."/>
            <person name="Lage O.M."/>
            <person name="Pohl T."/>
            <person name="Merkel B.J."/>
            <person name="Hornburger P."/>
            <person name="Mueller R.-W."/>
            <person name="Bruemmer F."/>
            <person name="Labrenz M."/>
            <person name="Spormann A.M."/>
            <person name="Op den Camp H."/>
            <person name="Overmann J."/>
            <person name="Amann R."/>
            <person name="Jetten M.S.M."/>
            <person name="Mascher T."/>
            <person name="Medema M.H."/>
            <person name="Devos D.P."/>
            <person name="Kaster A.-K."/>
            <person name="Ovreas L."/>
            <person name="Rohde M."/>
            <person name="Galperin M.Y."/>
            <person name="Jogler C."/>
        </authorList>
    </citation>
    <scope>NUCLEOTIDE SEQUENCE [LARGE SCALE GENOMIC DNA]</scope>
    <source>
        <strain evidence="1 2">Mal48</strain>
    </source>
</reference>
<proteinExistence type="predicted"/>
<evidence type="ECO:0000313" key="1">
    <source>
        <dbReference type="EMBL" id="QDT33804.1"/>
    </source>
</evidence>
<dbReference type="SUPFAM" id="SSF53649">
    <property type="entry name" value="Alkaline phosphatase-like"/>
    <property type="match status" value="1"/>
</dbReference>
<dbReference type="EMBL" id="CP036267">
    <property type="protein sequence ID" value="QDT33804.1"/>
    <property type="molecule type" value="Genomic_DNA"/>
</dbReference>
<dbReference type="InterPro" id="IPR010869">
    <property type="entry name" value="DUF1501"/>
</dbReference>
<keyword evidence="2" id="KW-1185">Reference proteome</keyword>
<dbReference type="PANTHER" id="PTHR43737">
    <property type="entry name" value="BLL7424 PROTEIN"/>
    <property type="match status" value="1"/>
</dbReference>
<dbReference type="InterPro" id="IPR017850">
    <property type="entry name" value="Alkaline_phosphatase_core_sf"/>
</dbReference>
<dbReference type="InterPro" id="IPR006311">
    <property type="entry name" value="TAT_signal"/>
</dbReference>
<dbReference type="Proteomes" id="UP000315724">
    <property type="component" value="Chromosome"/>
</dbReference>
<dbReference type="KEGG" id="tpol:Mal48_30590"/>
<evidence type="ECO:0000313" key="2">
    <source>
        <dbReference type="Proteomes" id="UP000315724"/>
    </source>
</evidence>
<dbReference type="Pfam" id="PF07394">
    <property type="entry name" value="DUF1501"/>
    <property type="match status" value="1"/>
</dbReference>
<accession>A0A517QQB1</accession>
<name>A0A517QQB1_9PLAN</name>
<dbReference type="OrthoDB" id="127333at2"/>